<feature type="disulfide bond" evidence="2">
    <location>
        <begin position="168"/>
        <end position="186"/>
    </location>
</feature>
<feature type="disulfide bond" evidence="2">
    <location>
        <begin position="892"/>
        <end position="904"/>
    </location>
</feature>
<dbReference type="EMBL" id="LR899014">
    <property type="protein sequence ID" value="CAD7092296.1"/>
    <property type="molecule type" value="Genomic_DNA"/>
</dbReference>
<dbReference type="SUPFAM" id="SSF57535">
    <property type="entry name" value="Complement control module/SCR domain"/>
    <property type="match status" value="3"/>
</dbReference>
<evidence type="ECO:0000259" key="5">
    <source>
        <dbReference type="PROSITE" id="PS50240"/>
    </source>
</evidence>
<feature type="disulfide bond" evidence="2">
    <location>
        <begin position="899"/>
        <end position="917"/>
    </location>
</feature>
<dbReference type="InterPro" id="IPR035976">
    <property type="entry name" value="Sushi/SCR/CCP_sf"/>
</dbReference>
<feature type="domain" description="Sushi" evidence="6">
    <location>
        <begin position="1006"/>
        <end position="1073"/>
    </location>
</feature>
<feature type="disulfide bond" evidence="2">
    <location>
        <begin position="31"/>
        <end position="43"/>
    </location>
</feature>
<dbReference type="Proteomes" id="UP000594454">
    <property type="component" value="Chromosome 6"/>
</dbReference>
<dbReference type="SMART" id="SM00032">
    <property type="entry name" value="CCP"/>
    <property type="match status" value="3"/>
</dbReference>
<dbReference type="PROSITE" id="PS50923">
    <property type="entry name" value="SUSHI"/>
    <property type="match status" value="3"/>
</dbReference>
<organism evidence="7 8">
    <name type="scientific">Hermetia illucens</name>
    <name type="common">Black soldier fly</name>
    <dbReference type="NCBI Taxonomy" id="343691"/>
    <lineage>
        <taxon>Eukaryota</taxon>
        <taxon>Metazoa</taxon>
        <taxon>Ecdysozoa</taxon>
        <taxon>Arthropoda</taxon>
        <taxon>Hexapoda</taxon>
        <taxon>Insecta</taxon>
        <taxon>Pterygota</taxon>
        <taxon>Neoptera</taxon>
        <taxon>Endopterygota</taxon>
        <taxon>Diptera</taxon>
        <taxon>Brachycera</taxon>
        <taxon>Stratiomyomorpha</taxon>
        <taxon>Stratiomyidae</taxon>
        <taxon>Hermetiinae</taxon>
        <taxon>Hermetia</taxon>
    </lineage>
</organism>
<dbReference type="SUPFAM" id="SSF57424">
    <property type="entry name" value="LDL receptor-like module"/>
    <property type="match status" value="10"/>
</dbReference>
<feature type="domain" description="Sushi" evidence="6">
    <location>
        <begin position="1087"/>
        <end position="1144"/>
    </location>
</feature>
<accession>A0A7R8V3Q7</accession>
<dbReference type="InParanoid" id="A0A7R8V3Q7"/>
<dbReference type="InterPro" id="IPR023415">
    <property type="entry name" value="LDLR_class-A_CS"/>
</dbReference>
<evidence type="ECO:0000256" key="1">
    <source>
        <dbReference type="ARBA" id="ARBA00023157"/>
    </source>
</evidence>
<proteinExistence type="predicted"/>
<dbReference type="Gene3D" id="2.40.10.10">
    <property type="entry name" value="Trypsin-like serine proteases"/>
    <property type="match status" value="2"/>
</dbReference>
<evidence type="ECO:0000313" key="7">
    <source>
        <dbReference type="EMBL" id="CAD7092296.1"/>
    </source>
</evidence>
<dbReference type="CDD" id="cd00190">
    <property type="entry name" value="Tryp_SPc"/>
    <property type="match status" value="2"/>
</dbReference>
<feature type="disulfide bond" evidence="2">
    <location>
        <begin position="127"/>
        <end position="145"/>
    </location>
</feature>
<evidence type="ECO:0000256" key="2">
    <source>
        <dbReference type="PROSITE-ProRule" id="PRU00124"/>
    </source>
</evidence>
<dbReference type="PRINTS" id="PR00261">
    <property type="entry name" value="LDLRECEPTOR"/>
</dbReference>
<dbReference type="CDD" id="cd00112">
    <property type="entry name" value="LDLa"/>
    <property type="match status" value="10"/>
</dbReference>
<evidence type="ECO:0000259" key="6">
    <source>
        <dbReference type="PROSITE" id="PS50923"/>
    </source>
</evidence>
<feature type="domain" description="Sushi" evidence="6">
    <location>
        <begin position="228"/>
        <end position="294"/>
    </location>
</feature>
<dbReference type="GO" id="GO:0006508">
    <property type="term" value="P:proteolysis"/>
    <property type="evidence" value="ECO:0007669"/>
    <property type="project" value="InterPro"/>
</dbReference>
<feature type="domain" description="Peptidase S1" evidence="5">
    <location>
        <begin position="1145"/>
        <end position="1381"/>
    </location>
</feature>
<keyword evidence="4" id="KW-0732">Signal</keyword>
<dbReference type="Gene3D" id="4.10.400.10">
    <property type="entry name" value="Low-density Lipoprotein Receptor"/>
    <property type="match status" value="10"/>
</dbReference>
<dbReference type="Pfam" id="PF00084">
    <property type="entry name" value="Sushi"/>
    <property type="match status" value="2"/>
</dbReference>
<comment type="caution">
    <text evidence="3">Lacks conserved residue(s) required for the propagation of feature annotation.</text>
</comment>
<dbReference type="Pfam" id="PF00089">
    <property type="entry name" value="Trypsin"/>
    <property type="match status" value="2"/>
</dbReference>
<keyword evidence="3" id="KW-0768">Sushi</keyword>
<dbReference type="PANTHER" id="PTHR24252">
    <property type="entry name" value="ACROSIN-RELATED"/>
    <property type="match status" value="1"/>
</dbReference>
<dbReference type="SMART" id="SM00020">
    <property type="entry name" value="Tryp_SPc"/>
    <property type="match status" value="2"/>
</dbReference>
<reference evidence="7 8" key="1">
    <citation type="submission" date="2020-11" db="EMBL/GenBank/DDBJ databases">
        <authorList>
            <person name="Wallbank WR R."/>
            <person name="Pardo Diaz C."/>
            <person name="Kozak K."/>
            <person name="Martin S."/>
            <person name="Jiggins C."/>
            <person name="Moest M."/>
            <person name="Warren A I."/>
            <person name="Generalovic N T."/>
            <person name="Byers J.R.P. K."/>
            <person name="Montejo-Kovacevich G."/>
            <person name="Yen C E."/>
        </authorList>
    </citation>
    <scope>NUCLEOTIDE SEQUENCE [LARGE SCALE GENOMIC DNA]</scope>
</reference>
<name>A0A7R8V3Q7_HERIL</name>
<sequence length="1409" mass="156007">MKQSMNLICFCYCCYLLTSTLSGTFAQRSGCSSLEWRCKNGRCIPSDEKCDGVVNCGDQSDESVEFCLETYCPDYAFKCAYGACVSGKAKCNGVKDCIDNSDESEVLCGTKSGGLSGNCSNENFFQCDSGDCISSDELCDGRKNCPDASDETLKICATVDCPSFSFKCGYGACVSGSAKCNGIKECHDGSDEAKEICEDRIDINPRLPLPSDTTTSTTTRAPSVRDRNSCEVTVGPNMIISPDYDPSLSLQNGDFANDLSSITYKCKTGYTLFGADSNLCWRGSWTYAPPECSKTCQNGAIQGITFDVHCSFNRTTVPCNGPIRSGTIATVTCAIGYKKPDRTVFDTLVCGTHGEWDYHPHSCVPICGQEVVEVKPFASNADPVDITKVPWHAAIYQRGNDGIKHICGGTIISAKLVISAAHCFWSKRVDPTKYLVMVGKIYRDYYAREKLETQEFNISEIHIPIGYLGENAFYHNDIAVLVLNKFIRYQSHIKPACLEWQNYAQKDLRPETSGKIAGWGRVSANGTFSDDLRAITLPVIDRTECIKKVSTKYESFINGEKFCVGSPDGDGAPCQGDSGGGFLVPKDIQGIPTYFLWGLVSTSLSKENCGTEYYVAFTNIQYHELMIREFEASKSVGAFAKEFGVEINSMLSLHLFCVQEISDSTEKCGSSGSSNYFLRFLNLYTMIFWWFIGILFCATTQIDATSSYLRNQCDNGQIISADEFCDGDLDCPDGSDETFERCQYTVCPPFAFQCAYGACVRASALCDNKKDCNDNSDETATRCRGATRSYEASVIIKADRTLASFTHQCNNGQLIAAEKFCDGSVDCRDGSDETIERCLHTRCPAFAFQCAYGACINGNAECDHKYDCNDNSDETTIRCQGILESYGISGNCSENEFQCGSGECIQGHNACDGRQHCRDSSDETVELCVSFYCPAFAFRCGYGGCVRGNAVCDGVVDCLDGSDEICGKRPTTTTTTTTTTTESTPIYITRRPTTTSTTKSSIRRRKSCIIGNIPHVKFFNQNMLGEPEIYAGSTVREYTNIRYICEDNYMLAGSTTNMCFKGSWINQLPRCTKYCSYIPLFGVTFSARCEYNQEEIPCNQSLKSGTLAELSCRPGYQKPNRRVPSRIVCDEHGDWDYSPYRCEAICGRDLAEEVGEENTVQPWNAAIYRFYEQICGGTIISAKIVLSAAHCFWDERKKRRINIENFEVGVGKLFRSYDAQEPNPVHFFTLSEAYISPEYKGRELFYQFDIAILVLNNSIVFTDKIAPICIEWLSVSERAKREQLSGTVGGFGKLGNKANRSHQLRTLELNMVDYERCVAKTPPEYRNLITNDKFCVDNQNGESLCDGDSGSGFITSKIIDGKKRYFLAGIISNGLSNQTTCEGNFCTACTDIQSHANTIVEYDLKFRPK</sequence>
<dbReference type="PROSITE" id="PS01209">
    <property type="entry name" value="LDLRA_1"/>
    <property type="match status" value="5"/>
</dbReference>
<feature type="disulfide bond" evidence="2">
    <location>
        <begin position="940"/>
        <end position="958"/>
    </location>
</feature>
<evidence type="ECO:0000313" key="8">
    <source>
        <dbReference type="Proteomes" id="UP000594454"/>
    </source>
</evidence>
<feature type="signal peptide" evidence="4">
    <location>
        <begin position="1"/>
        <end position="26"/>
    </location>
</feature>
<feature type="disulfide bond" evidence="2">
    <location>
        <begin position="72"/>
        <end position="84"/>
    </location>
</feature>
<dbReference type="OrthoDB" id="2019384at2759"/>
<dbReference type="InterPro" id="IPR001254">
    <property type="entry name" value="Trypsin_dom"/>
</dbReference>
<dbReference type="SUPFAM" id="SSF50494">
    <property type="entry name" value="Trypsin-like serine proteases"/>
    <property type="match status" value="2"/>
</dbReference>
<dbReference type="PROSITE" id="PS00134">
    <property type="entry name" value="TRYPSIN_HIS"/>
    <property type="match status" value="2"/>
</dbReference>
<feature type="disulfide bond" evidence="2">
    <location>
        <begin position="713"/>
        <end position="731"/>
    </location>
</feature>
<dbReference type="Gene3D" id="2.10.70.10">
    <property type="entry name" value="Complement Module, domain 1"/>
    <property type="match status" value="2"/>
</dbReference>
<feature type="disulfide bond" evidence="2">
    <location>
        <begin position="850"/>
        <end position="868"/>
    </location>
</feature>
<dbReference type="PROSITE" id="PS50068">
    <property type="entry name" value="LDLRA_2"/>
    <property type="match status" value="10"/>
</dbReference>
<feature type="disulfide bond" evidence="2">
    <location>
        <begin position="933"/>
        <end position="945"/>
    </location>
</feature>
<feature type="disulfide bond" evidence="2">
    <location>
        <begin position="754"/>
        <end position="772"/>
    </location>
</feature>
<evidence type="ECO:0000256" key="4">
    <source>
        <dbReference type="SAM" id="SignalP"/>
    </source>
</evidence>
<feature type="disulfide bond" evidence="2">
    <location>
        <begin position="79"/>
        <end position="97"/>
    </location>
</feature>
<dbReference type="InterPro" id="IPR000436">
    <property type="entry name" value="Sushi_SCR_CCP_dom"/>
</dbReference>
<dbReference type="InterPro" id="IPR009003">
    <property type="entry name" value="Peptidase_S1_PA"/>
</dbReference>
<evidence type="ECO:0000256" key="3">
    <source>
        <dbReference type="PROSITE-ProRule" id="PRU00302"/>
    </source>
</evidence>
<feature type="domain" description="Peptidase S1" evidence="5">
    <location>
        <begin position="366"/>
        <end position="632"/>
    </location>
</feature>
<feature type="disulfide bond" evidence="2">
    <location>
        <begin position="38"/>
        <end position="56"/>
    </location>
</feature>
<keyword evidence="1 2" id="KW-1015">Disulfide bond</keyword>
<dbReference type="SMART" id="SM00192">
    <property type="entry name" value="LDLa"/>
    <property type="match status" value="10"/>
</dbReference>
<dbReference type="CDD" id="cd00033">
    <property type="entry name" value="CCP"/>
    <property type="match status" value="1"/>
</dbReference>
<dbReference type="PROSITE" id="PS50240">
    <property type="entry name" value="TRYPSIN_DOM"/>
    <property type="match status" value="2"/>
</dbReference>
<feature type="disulfide bond" evidence="2">
    <location>
        <begin position="161"/>
        <end position="173"/>
    </location>
</feature>
<dbReference type="InterPro" id="IPR002172">
    <property type="entry name" value="LDrepeatLR_classA_rpt"/>
</dbReference>
<feature type="chain" id="PRO_5031345442" evidence="4">
    <location>
        <begin position="27"/>
        <end position="1409"/>
    </location>
</feature>
<feature type="disulfide bond" evidence="2">
    <location>
        <begin position="747"/>
        <end position="759"/>
    </location>
</feature>
<gene>
    <name evidence="7" type="ORF">HERILL_LOCUS14671</name>
</gene>
<feature type="disulfide bond" evidence="2">
    <location>
        <begin position="809"/>
        <end position="827"/>
    </location>
</feature>
<protein>
    <submittedName>
        <fullName evidence="7">Uncharacterized protein</fullName>
    </submittedName>
</protein>
<dbReference type="GO" id="GO:0004252">
    <property type="term" value="F:serine-type endopeptidase activity"/>
    <property type="evidence" value="ECO:0007669"/>
    <property type="project" value="InterPro"/>
</dbReference>
<dbReference type="InterPro" id="IPR036055">
    <property type="entry name" value="LDL_receptor-like_sf"/>
</dbReference>
<dbReference type="InterPro" id="IPR043504">
    <property type="entry name" value="Peptidase_S1_PA_chymotrypsin"/>
</dbReference>
<dbReference type="Pfam" id="PF00057">
    <property type="entry name" value="Ldl_recept_a"/>
    <property type="match status" value="9"/>
</dbReference>
<keyword evidence="8" id="KW-1185">Reference proteome</keyword>
<feature type="disulfide bond" evidence="2">
    <location>
        <begin position="843"/>
        <end position="855"/>
    </location>
</feature>
<dbReference type="InterPro" id="IPR018114">
    <property type="entry name" value="TRYPSIN_HIS"/>
</dbReference>
<dbReference type="PANTHER" id="PTHR24252:SF7">
    <property type="entry name" value="HYALIN"/>
    <property type="match status" value="1"/>
</dbReference>